<dbReference type="InterPro" id="IPR013096">
    <property type="entry name" value="Cupin_2"/>
</dbReference>
<dbReference type="InterPro" id="IPR014710">
    <property type="entry name" value="RmlC-like_jellyroll"/>
</dbReference>
<dbReference type="InterPro" id="IPR047263">
    <property type="entry name" value="HNL-like_cupin"/>
</dbReference>
<keyword evidence="1" id="KW-0732">Signal</keyword>
<keyword evidence="4" id="KW-1185">Reference proteome</keyword>
<protein>
    <submittedName>
        <fullName evidence="3">Cupin domain-containing protein</fullName>
    </submittedName>
</protein>
<feature type="chain" id="PRO_5017356853" evidence="1">
    <location>
        <begin position="24"/>
        <end position="155"/>
    </location>
</feature>
<dbReference type="OrthoDB" id="9802489at2"/>
<evidence type="ECO:0000313" key="4">
    <source>
        <dbReference type="Proteomes" id="UP000266183"/>
    </source>
</evidence>
<dbReference type="AlphaFoldDB" id="A0A385SXT9"/>
<organism evidence="3 4">
    <name type="scientific">Chryseolinea soli</name>
    <dbReference type="NCBI Taxonomy" id="2321403"/>
    <lineage>
        <taxon>Bacteria</taxon>
        <taxon>Pseudomonadati</taxon>
        <taxon>Bacteroidota</taxon>
        <taxon>Cytophagia</taxon>
        <taxon>Cytophagales</taxon>
        <taxon>Fulvivirgaceae</taxon>
        <taxon>Chryseolinea</taxon>
    </lineage>
</organism>
<evidence type="ECO:0000256" key="1">
    <source>
        <dbReference type="SAM" id="SignalP"/>
    </source>
</evidence>
<proteinExistence type="predicted"/>
<dbReference type="InterPro" id="IPR011051">
    <property type="entry name" value="RmlC_Cupin_sf"/>
</dbReference>
<feature type="signal peptide" evidence="1">
    <location>
        <begin position="1"/>
        <end position="23"/>
    </location>
</feature>
<evidence type="ECO:0000313" key="3">
    <source>
        <dbReference type="EMBL" id="AYB33548.1"/>
    </source>
</evidence>
<evidence type="ECO:0000259" key="2">
    <source>
        <dbReference type="Pfam" id="PF07883"/>
    </source>
</evidence>
<accession>A0A385SXT9</accession>
<reference evidence="4" key="1">
    <citation type="submission" date="2018-09" db="EMBL/GenBank/DDBJ databases">
        <title>Chryseolinea sp. KIS68-18 isolated from soil.</title>
        <authorList>
            <person name="Weon H.-Y."/>
            <person name="Kwon S.-W."/>
            <person name="Lee S.A."/>
        </authorList>
    </citation>
    <scope>NUCLEOTIDE SEQUENCE [LARGE SCALE GENOMIC DNA]</scope>
    <source>
        <strain evidence="4">KIS68-18</strain>
    </source>
</reference>
<sequence length="155" mass="16989">MKALGIISLLLSLISLQSSGQTAKSFDPAALPKGNKAPESYFKGNVWVYPLAQDSLAYWSIAKVTFEAGAHSNWHTHSGKQVLVITEGTGYLKEHGKSLQILKKGDVVTIQPGVKHWHGATPESGFVQVVMNPEIKNGVVTWLERVSDEEYQSKE</sequence>
<feature type="domain" description="Cupin type-2" evidence="2">
    <location>
        <begin position="64"/>
        <end position="121"/>
    </location>
</feature>
<dbReference type="Gene3D" id="2.60.120.10">
    <property type="entry name" value="Jelly Rolls"/>
    <property type="match status" value="1"/>
</dbReference>
<dbReference type="EMBL" id="CP032382">
    <property type="protein sequence ID" value="AYB33548.1"/>
    <property type="molecule type" value="Genomic_DNA"/>
</dbReference>
<gene>
    <name evidence="3" type="ORF">D4L85_24475</name>
</gene>
<dbReference type="SUPFAM" id="SSF51182">
    <property type="entry name" value="RmlC-like cupins"/>
    <property type="match status" value="1"/>
</dbReference>
<dbReference type="Proteomes" id="UP000266183">
    <property type="component" value="Chromosome"/>
</dbReference>
<name>A0A385SXT9_9BACT</name>
<dbReference type="RefSeq" id="WP_119756782.1">
    <property type="nucleotide sequence ID" value="NZ_CP032382.1"/>
</dbReference>
<dbReference type="CDD" id="cd02233">
    <property type="entry name" value="cupin_HNL-like"/>
    <property type="match status" value="1"/>
</dbReference>
<dbReference type="KEGG" id="chk:D4L85_24475"/>
<dbReference type="PANTHER" id="PTHR43698">
    <property type="entry name" value="RIBD C-TERMINAL DOMAIN CONTAINING PROTEIN"/>
    <property type="match status" value="1"/>
</dbReference>
<dbReference type="Pfam" id="PF07883">
    <property type="entry name" value="Cupin_2"/>
    <property type="match status" value="1"/>
</dbReference>
<dbReference type="PANTHER" id="PTHR43698:SF1">
    <property type="entry name" value="BLL4564 PROTEIN"/>
    <property type="match status" value="1"/>
</dbReference>